<dbReference type="EMBL" id="FOQU01000002">
    <property type="protein sequence ID" value="SFI12960.1"/>
    <property type="molecule type" value="Genomic_DNA"/>
</dbReference>
<dbReference type="AlphaFoldDB" id="A0A1I3FP54"/>
<keyword evidence="3" id="KW-1185">Reference proteome</keyword>
<dbReference type="Proteomes" id="UP000199548">
    <property type="component" value="Unassembled WGS sequence"/>
</dbReference>
<organism evidence="2 3">
    <name type="scientific">Paraburkholderia megapolitana</name>
    <dbReference type="NCBI Taxonomy" id="420953"/>
    <lineage>
        <taxon>Bacteria</taxon>
        <taxon>Pseudomonadati</taxon>
        <taxon>Pseudomonadota</taxon>
        <taxon>Betaproteobacteria</taxon>
        <taxon>Burkholderiales</taxon>
        <taxon>Burkholderiaceae</taxon>
        <taxon>Paraburkholderia</taxon>
    </lineage>
</organism>
<evidence type="ECO:0000313" key="2">
    <source>
        <dbReference type="EMBL" id="SFI12960.1"/>
    </source>
</evidence>
<feature type="region of interest" description="Disordered" evidence="1">
    <location>
        <begin position="1"/>
        <end position="34"/>
    </location>
</feature>
<evidence type="ECO:0000313" key="3">
    <source>
        <dbReference type="Proteomes" id="UP000199548"/>
    </source>
</evidence>
<accession>A0A1I3FP54</accession>
<reference evidence="2 3" key="1">
    <citation type="submission" date="2016-10" db="EMBL/GenBank/DDBJ databases">
        <authorList>
            <person name="de Groot N.N."/>
        </authorList>
    </citation>
    <scope>NUCLEOTIDE SEQUENCE [LARGE SCALE GENOMIC DNA]</scope>
    <source>
        <strain evidence="2 3">LMG 23650</strain>
    </source>
</reference>
<gene>
    <name evidence="2" type="ORF">SAMN05192543_10235</name>
</gene>
<protein>
    <submittedName>
        <fullName evidence="2">Uncharacterized protein</fullName>
    </submittedName>
</protein>
<sequence length="34" mass="3816">MSDSNEQYGEYSGAVTTPDVFNPPLARTSQQRRL</sequence>
<evidence type="ECO:0000256" key="1">
    <source>
        <dbReference type="SAM" id="MobiDB-lite"/>
    </source>
</evidence>
<proteinExistence type="predicted"/>
<name>A0A1I3FP54_9BURK</name>
<dbReference type="STRING" id="420953.SAMN05192543_10235"/>